<comment type="caution">
    <text evidence="5">The sequence shown here is derived from an EMBL/GenBank/DDBJ whole genome shotgun (WGS) entry which is preliminary data.</text>
</comment>
<protein>
    <submittedName>
        <fullName evidence="5">Double Clp-N motif-containing P-loop nucleoside triphosphate hydrolases superfamily protein</fullName>
    </submittedName>
</protein>
<dbReference type="InterPro" id="IPR058680">
    <property type="entry name" value="NBD_SMAX1-like"/>
</dbReference>
<evidence type="ECO:0000256" key="3">
    <source>
        <dbReference type="PROSITE-ProRule" id="PRU01251"/>
    </source>
</evidence>
<evidence type="ECO:0000256" key="2">
    <source>
        <dbReference type="ARBA" id="ARBA00022737"/>
    </source>
</evidence>
<dbReference type="Gene3D" id="3.40.50.300">
    <property type="entry name" value="P-loop containing nucleotide triphosphate hydrolases"/>
    <property type="match status" value="2"/>
</dbReference>
<dbReference type="SUPFAM" id="SSF81923">
    <property type="entry name" value="Double Clp-N motif"/>
    <property type="match status" value="1"/>
</dbReference>
<gene>
    <name evidence="5" type="ORF">SHERM_19434</name>
</gene>
<dbReference type="PANTHER" id="PTHR43572:SF3">
    <property type="entry name" value="PROTEIN SMAX1-LIKE 5"/>
    <property type="match status" value="1"/>
</dbReference>
<evidence type="ECO:0000259" key="4">
    <source>
        <dbReference type="PROSITE" id="PS51903"/>
    </source>
</evidence>
<dbReference type="OrthoDB" id="1872342at2759"/>
<dbReference type="InterPro" id="IPR051650">
    <property type="entry name" value="SL_signaling_regulator"/>
</dbReference>
<proteinExistence type="inferred from homology"/>
<reference evidence="5" key="1">
    <citation type="submission" date="2019-12" db="EMBL/GenBank/DDBJ databases">
        <authorList>
            <person name="Scholes J."/>
        </authorList>
    </citation>
    <scope>NUCLEOTIDE SEQUENCE</scope>
</reference>
<keyword evidence="5" id="KW-0378">Hydrolase</keyword>
<dbReference type="Proteomes" id="UP001153555">
    <property type="component" value="Unassembled WGS sequence"/>
</dbReference>
<dbReference type="PANTHER" id="PTHR43572">
    <property type="entry name" value="CHAPERONE PROTEIN CLPD, CHLOROPLASTIC"/>
    <property type="match status" value="1"/>
</dbReference>
<accession>A0A9N7RB29</accession>
<dbReference type="Pfam" id="PF02861">
    <property type="entry name" value="Clp_N"/>
    <property type="match status" value="1"/>
</dbReference>
<sequence length="1002" mass="111870">MRAGSSSSCAAQQTLSAEAASVLKLSLTLARRRGHAQLTPLHVAATLLTSRAGLLRRACLLRSQAPHPLHCRALELCFNVALNRLPAAPGPLLSAPQPSLSNALVAALKRAQAHQRRGCIEQQQQQSHQQPPLVAVKVELEQLVLSILDDPSVSRVMREAGFSSTAVKSNLEDASASSVFQCYSTSGGIYSTPNSPPPETHHPINPFFHSPQSPFLISPPKKPGTVFSSLDEDIKVVMDVLLGRSRRKNTVIVGDSLSMAEHVVSEIMGRVERGDVPEQLKSAHFIKFQFSGVPLKLMKREEVEMNVSDLKRKVESFGSAGSRGVIIYTGDLKWTVETDCDDEKEENGDGVYRPVHHLVAEIGKLLSWYNNSNNGLSRMRVWLMATANYQTYMKCQMKHPPLDLHWGLQPVSVPTGGLGLSLNATSGHDSRMNFFDKHTTRDSDRKPFFVVPEEQEVLTCCPECKSNYEKEANFKSIHNNSFSSYSIDDHADNGSLHFPYWLKPHGIDSFVKDDLVQLRRKYNKLCQNLHKGSHNPINSTITNQSYLATDYSYPLSYSNWTNKNSSINSDSETISFTAYPSVKANNSHTPSTLPRFRRQQSCHIDFSFGNGSPKHQAVELNLDSLKGNDDDREVKITLALGNSTYGSNCSPKIKSANDNVDLVKLFQENLPWQSKNIPSVVEALLSRPKADSGHKFLFIKGNDVVGKRRLAVGIASFVFGSSELLFRTDMRKNAWDREMMEKALRDGEKLVFLVENVDYADCEFAKFLDEAYEKVDGHANAIFVLTMNESEAKITDSVVRMKLVVTDESNVPDHNNNKRKADCDLPMMVKSKSQKKTENEKQVYPNVLDLNIIAEDHQDERKATESDWLIRFMENIKKNIYVFNRDMDEEESAKETLLSKLKVCFEEVSGYRNNSSVFSVEGGVLGEILQGSGLYVNSLFEKWVKQVFETGLRKILGSGEGEGERTTKVRLCLDEGKEEICPQDDGFMGTSLPKTIPLSFTG</sequence>
<keyword evidence="2 3" id="KW-0677">Repeat</keyword>
<dbReference type="InterPro" id="IPR036628">
    <property type="entry name" value="Clp_N_dom_sf"/>
</dbReference>
<dbReference type="GO" id="GO:0016787">
    <property type="term" value="F:hydrolase activity"/>
    <property type="evidence" value="ECO:0007669"/>
    <property type="project" value="UniProtKB-KW"/>
</dbReference>
<dbReference type="InterPro" id="IPR027417">
    <property type="entry name" value="P-loop_NTPase"/>
</dbReference>
<dbReference type="PROSITE" id="PS51903">
    <property type="entry name" value="CLP_R"/>
    <property type="match status" value="1"/>
</dbReference>
<dbReference type="EMBL" id="CACSLK010020742">
    <property type="protein sequence ID" value="CAA0821432.1"/>
    <property type="molecule type" value="Genomic_DNA"/>
</dbReference>
<organism evidence="5 6">
    <name type="scientific">Striga hermonthica</name>
    <name type="common">Purple witchweed</name>
    <name type="synonym">Buchnera hermonthica</name>
    <dbReference type="NCBI Taxonomy" id="68872"/>
    <lineage>
        <taxon>Eukaryota</taxon>
        <taxon>Viridiplantae</taxon>
        <taxon>Streptophyta</taxon>
        <taxon>Embryophyta</taxon>
        <taxon>Tracheophyta</taxon>
        <taxon>Spermatophyta</taxon>
        <taxon>Magnoliopsida</taxon>
        <taxon>eudicotyledons</taxon>
        <taxon>Gunneridae</taxon>
        <taxon>Pentapetalae</taxon>
        <taxon>asterids</taxon>
        <taxon>lamiids</taxon>
        <taxon>Lamiales</taxon>
        <taxon>Orobanchaceae</taxon>
        <taxon>Buchnereae</taxon>
        <taxon>Striga</taxon>
    </lineage>
</organism>
<dbReference type="InterPro" id="IPR004176">
    <property type="entry name" value="Clp_R_N"/>
</dbReference>
<dbReference type="Pfam" id="PF23569">
    <property type="entry name" value="NBD_SMAX1"/>
    <property type="match status" value="1"/>
</dbReference>
<dbReference type="AlphaFoldDB" id="A0A9N7RB29"/>
<evidence type="ECO:0000256" key="1">
    <source>
        <dbReference type="ARBA" id="ARBA00008675"/>
    </source>
</evidence>
<name>A0A9N7RB29_STRHE</name>
<comment type="similarity">
    <text evidence="1">Belongs to the ClpA/ClpB family.</text>
</comment>
<evidence type="ECO:0000313" key="6">
    <source>
        <dbReference type="Proteomes" id="UP001153555"/>
    </source>
</evidence>
<keyword evidence="6" id="KW-1185">Reference proteome</keyword>
<evidence type="ECO:0000313" key="5">
    <source>
        <dbReference type="EMBL" id="CAA0821432.1"/>
    </source>
</evidence>
<feature type="domain" description="Clp R" evidence="4">
    <location>
        <begin position="11"/>
        <end position="178"/>
    </location>
</feature>
<dbReference type="Gene3D" id="1.10.1780.10">
    <property type="entry name" value="Clp, N-terminal domain"/>
    <property type="match status" value="1"/>
</dbReference>